<sequence>MVVYHVLASQRCLTDKINHPRWIDRLCISNDHIYNNDDYHHYYCCYHYHNSSIY</sequence>
<evidence type="ECO:0000313" key="2">
    <source>
        <dbReference type="Proteomes" id="UP000236248"/>
    </source>
</evidence>
<dbReference type="EMBL" id="LT981265">
    <property type="protein sequence ID" value="SPC34366.1"/>
    <property type="molecule type" value="Genomic_DNA"/>
</dbReference>
<accession>A0A2K5ARU6</accession>
<keyword evidence="2" id="KW-1185">Reference proteome</keyword>
<name>A0A2K5ARU6_9ARCH</name>
<dbReference type="KEGG" id="ncv:NCAV_1199"/>
<evidence type="ECO:0000313" key="1">
    <source>
        <dbReference type="EMBL" id="SPC34366.1"/>
    </source>
</evidence>
<organism evidence="1 2">
    <name type="scientific">Candidatus Nitrosocaldus cavascurensis</name>
    <dbReference type="NCBI Taxonomy" id="2058097"/>
    <lineage>
        <taxon>Archaea</taxon>
        <taxon>Nitrososphaerota</taxon>
        <taxon>Nitrososphaeria</taxon>
        <taxon>Candidatus Nitrosocaldales</taxon>
        <taxon>Candidatus Nitrosocaldaceae</taxon>
        <taxon>Candidatus Nitrosocaldus</taxon>
    </lineage>
</organism>
<proteinExistence type="predicted"/>
<dbReference type="Proteomes" id="UP000236248">
    <property type="component" value="Chromosome NCAV"/>
</dbReference>
<reference evidence="2" key="1">
    <citation type="submission" date="2018-01" db="EMBL/GenBank/DDBJ databases">
        <authorList>
            <person name="Kerou L M."/>
        </authorList>
    </citation>
    <scope>NUCLEOTIDE SEQUENCE [LARGE SCALE GENOMIC DNA]</scope>
    <source>
        <strain evidence="2">SCU2</strain>
    </source>
</reference>
<dbReference type="AlphaFoldDB" id="A0A2K5ARU6"/>
<gene>
    <name evidence="1" type="ORF">NCAV_1199</name>
</gene>
<protein>
    <submittedName>
        <fullName evidence="1">Uncharacterized protein</fullName>
    </submittedName>
</protein>